<keyword evidence="1" id="KW-0863">Zinc-finger</keyword>
<evidence type="ECO:0000256" key="2">
    <source>
        <dbReference type="SAM" id="MobiDB-lite"/>
    </source>
</evidence>
<accession>A0A0S4JIA3</accession>
<evidence type="ECO:0000256" key="3">
    <source>
        <dbReference type="SAM" id="Phobius"/>
    </source>
</evidence>
<sequence>MMNTYRWTVLLSVMLSVLFVVFATSLGLVLQDVMKPHKPSYTSSDQRTWQQITRSASANDGIVSDAVPTTQVYHDFFETTCKLRSAAFYNIQNNKCYSLLYTATVPFWPLASGAETSRQGYYGVSCDSPDGNCCNGVIRSQSDAAGGATLPCWVSKDPSFQFVYFGLPPYAPFPSTPLAIAMLVVCPLALAAFVAIIIVIACCTRAEEIRRQFAFYGRIMMKKCLCCGDDAPPRMRLIAFHEPVDGVNNNNNTQQHAMVTIHGNQMSILDTTYAAKVADSLSDPSFREAMKEACVVCLEPLGEGGDSVALLPCGHMFHAACINDVFNMRLNAAETPCCVCQRNTRLVDITLVSVPPLDATTSSDDAGATEENDSFPGATTVEVTPVDEPGLPS</sequence>
<dbReference type="Proteomes" id="UP000051952">
    <property type="component" value="Unassembled WGS sequence"/>
</dbReference>
<dbReference type="SUPFAM" id="SSF57850">
    <property type="entry name" value="RING/U-box"/>
    <property type="match status" value="1"/>
</dbReference>
<organism evidence="5 6">
    <name type="scientific">Bodo saltans</name>
    <name type="common">Flagellated protozoan</name>
    <dbReference type="NCBI Taxonomy" id="75058"/>
    <lineage>
        <taxon>Eukaryota</taxon>
        <taxon>Discoba</taxon>
        <taxon>Euglenozoa</taxon>
        <taxon>Kinetoplastea</taxon>
        <taxon>Metakinetoplastina</taxon>
        <taxon>Eubodonida</taxon>
        <taxon>Bodonidae</taxon>
        <taxon>Bodo</taxon>
    </lineage>
</organism>
<evidence type="ECO:0000259" key="4">
    <source>
        <dbReference type="PROSITE" id="PS50089"/>
    </source>
</evidence>
<evidence type="ECO:0000313" key="6">
    <source>
        <dbReference type="Proteomes" id="UP000051952"/>
    </source>
</evidence>
<gene>
    <name evidence="5" type="ORF">BSAL_23995</name>
</gene>
<dbReference type="Gene3D" id="3.30.40.10">
    <property type="entry name" value="Zinc/RING finger domain, C3HC4 (zinc finger)"/>
    <property type="match status" value="1"/>
</dbReference>
<dbReference type="AlphaFoldDB" id="A0A0S4JIA3"/>
<dbReference type="InterPro" id="IPR013083">
    <property type="entry name" value="Znf_RING/FYVE/PHD"/>
</dbReference>
<keyword evidence="3" id="KW-0472">Membrane</keyword>
<feature type="region of interest" description="Disordered" evidence="2">
    <location>
        <begin position="360"/>
        <end position="393"/>
    </location>
</feature>
<dbReference type="PROSITE" id="PS50089">
    <property type="entry name" value="ZF_RING_2"/>
    <property type="match status" value="1"/>
</dbReference>
<evidence type="ECO:0000313" key="5">
    <source>
        <dbReference type="EMBL" id="CUG89904.1"/>
    </source>
</evidence>
<dbReference type="EMBL" id="CYKH01001778">
    <property type="protein sequence ID" value="CUG89904.1"/>
    <property type="molecule type" value="Genomic_DNA"/>
</dbReference>
<keyword evidence="3" id="KW-1133">Transmembrane helix</keyword>
<feature type="domain" description="RING-type" evidence="4">
    <location>
        <begin position="294"/>
        <end position="341"/>
    </location>
</feature>
<dbReference type="GO" id="GO:0008270">
    <property type="term" value="F:zinc ion binding"/>
    <property type="evidence" value="ECO:0007669"/>
    <property type="project" value="UniProtKB-KW"/>
</dbReference>
<name>A0A0S4JIA3_BODSA</name>
<keyword evidence="1" id="KW-0862">Zinc</keyword>
<reference evidence="6" key="1">
    <citation type="submission" date="2015-09" db="EMBL/GenBank/DDBJ databases">
        <authorList>
            <consortium name="Pathogen Informatics"/>
        </authorList>
    </citation>
    <scope>NUCLEOTIDE SEQUENCE [LARGE SCALE GENOMIC DNA]</scope>
    <source>
        <strain evidence="6">Lake Konstanz</strain>
    </source>
</reference>
<evidence type="ECO:0000256" key="1">
    <source>
        <dbReference type="PROSITE-ProRule" id="PRU00175"/>
    </source>
</evidence>
<keyword evidence="6" id="KW-1185">Reference proteome</keyword>
<dbReference type="InterPro" id="IPR001841">
    <property type="entry name" value="Znf_RING"/>
</dbReference>
<keyword evidence="1" id="KW-0479">Metal-binding</keyword>
<feature type="transmembrane region" description="Helical" evidence="3">
    <location>
        <begin position="178"/>
        <end position="203"/>
    </location>
</feature>
<proteinExistence type="predicted"/>
<dbReference type="VEuPathDB" id="TriTrypDB:BSAL_23995"/>
<keyword evidence="3" id="KW-0812">Transmembrane</keyword>
<protein>
    <submittedName>
        <fullName evidence="5">Zinc finger protein, putative</fullName>
    </submittedName>
</protein>
<dbReference type="Pfam" id="PF17123">
    <property type="entry name" value="zf-RING_11"/>
    <property type="match status" value="1"/>
</dbReference>
<dbReference type="SMART" id="SM00184">
    <property type="entry name" value="RING"/>
    <property type="match status" value="1"/>
</dbReference>
<dbReference type="OrthoDB" id="8062037at2759"/>